<proteinExistence type="inferred from homology"/>
<reference evidence="5" key="1">
    <citation type="journal article" date="2019" name="Int. J. Syst. Evol. Microbiol.">
        <title>The Global Catalogue of Microorganisms (GCM) 10K type strain sequencing project: providing services to taxonomists for standard genome sequencing and annotation.</title>
        <authorList>
            <consortium name="The Broad Institute Genomics Platform"/>
            <consortium name="The Broad Institute Genome Sequencing Center for Infectious Disease"/>
            <person name="Wu L."/>
            <person name="Ma J."/>
        </authorList>
    </citation>
    <scope>NUCLEOTIDE SEQUENCE [LARGE SCALE GENOMIC DNA]</scope>
    <source>
        <strain evidence="5">KCTC 52039</strain>
    </source>
</reference>
<dbReference type="GO" id="GO:0016787">
    <property type="term" value="F:hydrolase activity"/>
    <property type="evidence" value="ECO:0007669"/>
    <property type="project" value="UniProtKB-KW"/>
</dbReference>
<dbReference type="InterPro" id="IPR029058">
    <property type="entry name" value="AB_hydrolase_fold"/>
</dbReference>
<accession>A0ABV7IXN5</accession>
<evidence type="ECO:0000313" key="5">
    <source>
        <dbReference type="Proteomes" id="UP001595547"/>
    </source>
</evidence>
<dbReference type="InterPro" id="IPR050266">
    <property type="entry name" value="AB_hydrolase_sf"/>
</dbReference>
<evidence type="ECO:0000313" key="4">
    <source>
        <dbReference type="EMBL" id="MFC3180131.1"/>
    </source>
</evidence>
<organism evidence="4 5">
    <name type="scientific">Cypionkella sinensis</name>
    <dbReference type="NCBI Taxonomy" id="1756043"/>
    <lineage>
        <taxon>Bacteria</taxon>
        <taxon>Pseudomonadati</taxon>
        <taxon>Pseudomonadota</taxon>
        <taxon>Alphaproteobacteria</taxon>
        <taxon>Rhodobacterales</taxon>
        <taxon>Paracoccaceae</taxon>
        <taxon>Cypionkella</taxon>
    </lineage>
</organism>
<dbReference type="PRINTS" id="PR00111">
    <property type="entry name" value="ABHYDROLASE"/>
</dbReference>
<comment type="similarity">
    <text evidence="1">Belongs to the peptidase S33 family.</text>
</comment>
<dbReference type="PRINTS" id="PR00793">
    <property type="entry name" value="PROAMNOPTASE"/>
</dbReference>
<dbReference type="Proteomes" id="UP001595547">
    <property type="component" value="Unassembled WGS sequence"/>
</dbReference>
<feature type="domain" description="AB hydrolase-1" evidence="3">
    <location>
        <begin position="64"/>
        <end position="307"/>
    </location>
</feature>
<dbReference type="SUPFAM" id="SSF53474">
    <property type="entry name" value="alpha/beta-Hydrolases"/>
    <property type="match status" value="1"/>
</dbReference>
<evidence type="ECO:0000259" key="3">
    <source>
        <dbReference type="Pfam" id="PF12697"/>
    </source>
</evidence>
<protein>
    <submittedName>
        <fullName evidence="4">Alpha/beta fold hydrolase</fullName>
    </submittedName>
</protein>
<dbReference type="EMBL" id="JBHRTO010000001">
    <property type="protein sequence ID" value="MFC3180131.1"/>
    <property type="molecule type" value="Genomic_DNA"/>
</dbReference>
<dbReference type="InterPro" id="IPR000073">
    <property type="entry name" value="AB_hydrolase_1"/>
</dbReference>
<comment type="caution">
    <text evidence="4">The sequence shown here is derived from an EMBL/GenBank/DDBJ whole genome shotgun (WGS) entry which is preliminary data.</text>
</comment>
<keyword evidence="2 4" id="KW-0378">Hydrolase</keyword>
<dbReference type="Gene3D" id="3.40.50.1820">
    <property type="entry name" value="alpha/beta hydrolase"/>
    <property type="match status" value="1"/>
</dbReference>
<dbReference type="InterPro" id="IPR002410">
    <property type="entry name" value="Peptidase_S33"/>
</dbReference>
<dbReference type="Pfam" id="PF12697">
    <property type="entry name" value="Abhydrolase_6"/>
    <property type="match status" value="1"/>
</dbReference>
<evidence type="ECO:0000256" key="1">
    <source>
        <dbReference type="ARBA" id="ARBA00010088"/>
    </source>
</evidence>
<dbReference type="PANTHER" id="PTHR43798">
    <property type="entry name" value="MONOACYLGLYCEROL LIPASE"/>
    <property type="match status" value="1"/>
</dbReference>
<name>A0ABV7IXN5_9RHOB</name>
<gene>
    <name evidence="4" type="ORF">ACFOGH_03940</name>
</gene>
<evidence type="ECO:0000256" key="2">
    <source>
        <dbReference type="ARBA" id="ARBA00022801"/>
    </source>
</evidence>
<sequence>MIWQKLAAKLLISAALLGGVAGLTQWRAQSREAAIMAEFPPEGQFLTVNGAQVHVYVTGAGPDLILIHGASGNARDMTFALAADLEKSYRVIAFDRPGLGWSDPIPDQSIRGQALHLSAAAAQLGVENPIIVGQSYGGSVTLAWALFAPVKPRALVLISAPSLPWPGPLDIFYRLTANPIGSALIPPLATAFTPDSYLQTTIAAIFAPDPVPEGYARAIAAELTLRRSALRANFAQVNSLRPEIVAQEPLYPQLTLPIEMIHGSADTIVPLHIHSEPFAARMPNAHLTIIPGAGHMPHYSHRAETLAAIERAALRAPLQSP</sequence>
<keyword evidence="5" id="KW-1185">Reference proteome</keyword>
<dbReference type="RefSeq" id="WP_380071766.1">
    <property type="nucleotide sequence ID" value="NZ_JBHRTO010000001.1"/>
</dbReference>